<organism evidence="6 7">
    <name type="scientific">Neoaquamicrobium sediminum</name>
    <dbReference type="NCBI Taxonomy" id="1849104"/>
    <lineage>
        <taxon>Bacteria</taxon>
        <taxon>Pseudomonadati</taxon>
        <taxon>Pseudomonadota</taxon>
        <taxon>Alphaproteobacteria</taxon>
        <taxon>Hyphomicrobiales</taxon>
        <taxon>Phyllobacteriaceae</taxon>
        <taxon>Neoaquamicrobium</taxon>
    </lineage>
</organism>
<gene>
    <name evidence="6" type="ORF">V1479_15775</name>
</gene>
<keyword evidence="3" id="KW-0804">Transcription</keyword>
<comment type="caution">
    <text evidence="6">The sequence shown here is derived from an EMBL/GenBank/DDBJ whole genome shotgun (WGS) entry which is preliminary data.</text>
</comment>
<evidence type="ECO:0000256" key="3">
    <source>
        <dbReference type="ARBA" id="ARBA00023163"/>
    </source>
</evidence>
<evidence type="ECO:0000256" key="4">
    <source>
        <dbReference type="PROSITE-ProRule" id="PRU00335"/>
    </source>
</evidence>
<feature type="domain" description="HTH tetR-type" evidence="5">
    <location>
        <begin position="6"/>
        <end position="66"/>
    </location>
</feature>
<keyword evidence="1" id="KW-0805">Transcription regulation</keyword>
<keyword evidence="2 4" id="KW-0238">DNA-binding</keyword>
<evidence type="ECO:0000256" key="2">
    <source>
        <dbReference type="ARBA" id="ARBA00023125"/>
    </source>
</evidence>
<dbReference type="PANTHER" id="PTHR30055">
    <property type="entry name" value="HTH-TYPE TRANSCRIPTIONAL REGULATOR RUTR"/>
    <property type="match status" value="1"/>
</dbReference>
<accession>A0ABV3WX70</accession>
<keyword evidence="7" id="KW-1185">Reference proteome</keyword>
<name>A0ABV3WX70_9HYPH</name>
<sequence length="192" mass="21119">MPRPKLHSDDEILETAQAVLLRKGPSDFTLSDVAVAVGLSRAALIQRFGDKATLHALVMERMTQEVRDYFAQAPSERGLEPLWVMLKDLIAGMGTGEGSEAYLLLLWGDVRDPALRVFANERNELVRGAIEVRLPAGPHEPFKTSLLIQAVIQGSCMQWMVARDGDLASFMTQSTANVLSVLYPDQEFPAAP</sequence>
<evidence type="ECO:0000256" key="1">
    <source>
        <dbReference type="ARBA" id="ARBA00023015"/>
    </source>
</evidence>
<dbReference type="InterPro" id="IPR050109">
    <property type="entry name" value="HTH-type_TetR-like_transc_reg"/>
</dbReference>
<dbReference type="RefSeq" id="WP_368803754.1">
    <property type="nucleotide sequence ID" value="NZ_JAZHFV010000005.1"/>
</dbReference>
<reference evidence="6 7" key="1">
    <citation type="submission" date="2024-01" db="EMBL/GenBank/DDBJ databases">
        <title>New evidence supports the origin of RcGTA from prophage.</title>
        <authorList>
            <person name="Xu Y."/>
            <person name="Liu B."/>
            <person name="Chen F."/>
        </authorList>
    </citation>
    <scope>NUCLEOTIDE SEQUENCE [LARGE SCALE GENOMIC DNA]</scope>
    <source>
        <strain evidence="6 7">CBW1107-2</strain>
    </source>
</reference>
<dbReference type="Pfam" id="PF00440">
    <property type="entry name" value="TetR_N"/>
    <property type="match status" value="1"/>
</dbReference>
<proteinExistence type="predicted"/>
<evidence type="ECO:0000259" key="5">
    <source>
        <dbReference type="PROSITE" id="PS50977"/>
    </source>
</evidence>
<dbReference type="Proteomes" id="UP001559025">
    <property type="component" value="Unassembled WGS sequence"/>
</dbReference>
<dbReference type="PROSITE" id="PS50977">
    <property type="entry name" value="HTH_TETR_2"/>
    <property type="match status" value="1"/>
</dbReference>
<protein>
    <submittedName>
        <fullName evidence="6">Helix-turn-helix domain-containing protein</fullName>
    </submittedName>
</protein>
<dbReference type="InterPro" id="IPR009057">
    <property type="entry name" value="Homeodomain-like_sf"/>
</dbReference>
<dbReference type="EMBL" id="JAZHFV010000005">
    <property type="protein sequence ID" value="MEX4008773.1"/>
    <property type="molecule type" value="Genomic_DNA"/>
</dbReference>
<evidence type="ECO:0000313" key="7">
    <source>
        <dbReference type="Proteomes" id="UP001559025"/>
    </source>
</evidence>
<dbReference type="Gene3D" id="1.10.357.10">
    <property type="entry name" value="Tetracycline Repressor, domain 2"/>
    <property type="match status" value="1"/>
</dbReference>
<dbReference type="SUPFAM" id="SSF46689">
    <property type="entry name" value="Homeodomain-like"/>
    <property type="match status" value="1"/>
</dbReference>
<feature type="DNA-binding region" description="H-T-H motif" evidence="4">
    <location>
        <begin position="29"/>
        <end position="48"/>
    </location>
</feature>
<dbReference type="PANTHER" id="PTHR30055:SF234">
    <property type="entry name" value="HTH-TYPE TRANSCRIPTIONAL REGULATOR BETI"/>
    <property type="match status" value="1"/>
</dbReference>
<evidence type="ECO:0000313" key="6">
    <source>
        <dbReference type="EMBL" id="MEX4008773.1"/>
    </source>
</evidence>
<dbReference type="InterPro" id="IPR001647">
    <property type="entry name" value="HTH_TetR"/>
</dbReference>